<organism evidence="1 2">
    <name type="scientific">Pelobates cultripes</name>
    <name type="common">Western spadefoot toad</name>
    <dbReference type="NCBI Taxonomy" id="61616"/>
    <lineage>
        <taxon>Eukaryota</taxon>
        <taxon>Metazoa</taxon>
        <taxon>Chordata</taxon>
        <taxon>Craniata</taxon>
        <taxon>Vertebrata</taxon>
        <taxon>Euteleostomi</taxon>
        <taxon>Amphibia</taxon>
        <taxon>Batrachia</taxon>
        <taxon>Anura</taxon>
        <taxon>Pelobatoidea</taxon>
        <taxon>Pelobatidae</taxon>
        <taxon>Pelobates</taxon>
    </lineage>
</organism>
<evidence type="ECO:0000313" key="2">
    <source>
        <dbReference type="Proteomes" id="UP001295444"/>
    </source>
</evidence>
<dbReference type="Proteomes" id="UP001295444">
    <property type="component" value="Chromosome 02"/>
</dbReference>
<accession>A0AAD1RBI3</accession>
<protein>
    <submittedName>
        <fullName evidence="1">Uncharacterized protein</fullName>
    </submittedName>
</protein>
<reference evidence="1" key="1">
    <citation type="submission" date="2022-03" db="EMBL/GenBank/DDBJ databases">
        <authorList>
            <person name="Alioto T."/>
            <person name="Alioto T."/>
            <person name="Gomez Garrido J."/>
        </authorList>
    </citation>
    <scope>NUCLEOTIDE SEQUENCE</scope>
</reference>
<dbReference type="EMBL" id="OW240913">
    <property type="protein sequence ID" value="CAH2246864.1"/>
    <property type="molecule type" value="Genomic_DNA"/>
</dbReference>
<sequence>MSQRDTLVHLFAGGTHDQVWNESITKLYNIIHIYLQKPSQYKQCFSLTITK</sequence>
<dbReference type="AlphaFoldDB" id="A0AAD1RBI3"/>
<evidence type="ECO:0000313" key="1">
    <source>
        <dbReference type="EMBL" id="CAH2246864.1"/>
    </source>
</evidence>
<name>A0AAD1RBI3_PELCU</name>
<proteinExistence type="predicted"/>
<gene>
    <name evidence="1" type="ORF">PECUL_23A027211</name>
</gene>
<keyword evidence="2" id="KW-1185">Reference proteome</keyword>